<feature type="domain" description="Helicase ATP-binding" evidence="10">
    <location>
        <begin position="262"/>
        <end position="440"/>
    </location>
</feature>
<dbReference type="GO" id="GO:0003724">
    <property type="term" value="F:RNA helicase activity"/>
    <property type="evidence" value="ECO:0007669"/>
    <property type="project" value="UniProtKB-EC"/>
</dbReference>
<dbReference type="PANTHER" id="PTHR47958">
    <property type="entry name" value="ATP-DEPENDENT RNA HELICASE DBP3"/>
    <property type="match status" value="1"/>
</dbReference>
<evidence type="ECO:0000256" key="5">
    <source>
        <dbReference type="ARBA" id="ARBA00022840"/>
    </source>
</evidence>
<evidence type="ECO:0000256" key="3">
    <source>
        <dbReference type="ARBA" id="ARBA00022801"/>
    </source>
</evidence>
<reference evidence="13 14" key="1">
    <citation type="journal article" date="2020" name="bioRxiv">
        <title>Sequence and annotation of 42 cannabis genomes reveals extensive copy number variation in cannabinoid synthesis and pathogen resistance genes.</title>
        <authorList>
            <person name="Mckernan K.J."/>
            <person name="Helbert Y."/>
            <person name="Kane L.T."/>
            <person name="Ebling H."/>
            <person name="Zhang L."/>
            <person name="Liu B."/>
            <person name="Eaton Z."/>
            <person name="Mclaughlin S."/>
            <person name="Kingan S."/>
            <person name="Baybayan P."/>
            <person name="Concepcion G."/>
            <person name="Jordan M."/>
            <person name="Riva A."/>
            <person name="Barbazuk W."/>
            <person name="Harkins T."/>
        </authorList>
    </citation>
    <scope>NUCLEOTIDE SEQUENCE [LARGE SCALE GENOMIC DNA]</scope>
    <source>
        <strain evidence="14">cv. Jamaican Lion 4</strain>
        <tissue evidence="13">Leaf</tissue>
    </source>
</reference>
<dbReference type="PROSITE" id="PS51192">
    <property type="entry name" value="HELICASE_ATP_BIND_1"/>
    <property type="match status" value="1"/>
</dbReference>
<dbReference type="Gene3D" id="3.40.50.300">
    <property type="entry name" value="P-loop containing nucleotide triphosphate hydrolases"/>
    <property type="match status" value="2"/>
</dbReference>
<evidence type="ECO:0000313" key="13">
    <source>
        <dbReference type="EMBL" id="KAF4356278.1"/>
    </source>
</evidence>
<evidence type="ECO:0000256" key="6">
    <source>
        <dbReference type="ARBA" id="ARBA00022884"/>
    </source>
</evidence>
<dbReference type="PROSITE" id="PS51195">
    <property type="entry name" value="Q_MOTIF"/>
    <property type="match status" value="1"/>
</dbReference>
<evidence type="ECO:0000313" key="14">
    <source>
        <dbReference type="Proteomes" id="UP000525078"/>
    </source>
</evidence>
<evidence type="ECO:0000256" key="8">
    <source>
        <dbReference type="RuleBase" id="RU000492"/>
    </source>
</evidence>
<dbReference type="GO" id="GO:0005524">
    <property type="term" value="F:ATP binding"/>
    <property type="evidence" value="ECO:0007669"/>
    <property type="project" value="UniProtKB-KW"/>
</dbReference>
<dbReference type="SMART" id="SM00490">
    <property type="entry name" value="HELICc"/>
    <property type="match status" value="1"/>
</dbReference>
<evidence type="ECO:0000256" key="7">
    <source>
        <dbReference type="PROSITE-ProRule" id="PRU00552"/>
    </source>
</evidence>
<evidence type="ECO:0000256" key="9">
    <source>
        <dbReference type="SAM" id="MobiDB-lite"/>
    </source>
</evidence>
<comment type="caution">
    <text evidence="13">The sequence shown here is derived from an EMBL/GenBank/DDBJ whole genome shotgun (WGS) entry which is preliminary data.</text>
</comment>
<dbReference type="InterPro" id="IPR001650">
    <property type="entry name" value="Helicase_C-like"/>
</dbReference>
<dbReference type="GO" id="GO:0003723">
    <property type="term" value="F:RNA binding"/>
    <property type="evidence" value="ECO:0007669"/>
    <property type="project" value="UniProtKB-KW"/>
</dbReference>
<keyword evidence="3 8" id="KW-0378">Hydrolase</keyword>
<dbReference type="Pfam" id="PF00270">
    <property type="entry name" value="DEAD"/>
    <property type="match status" value="1"/>
</dbReference>
<dbReference type="InterPro" id="IPR000629">
    <property type="entry name" value="RNA-helicase_DEAD-box_CS"/>
</dbReference>
<dbReference type="EC" id="3.6.4.13" evidence="1"/>
<evidence type="ECO:0000256" key="2">
    <source>
        <dbReference type="ARBA" id="ARBA00022741"/>
    </source>
</evidence>
<keyword evidence="6" id="KW-0694">RNA-binding</keyword>
<dbReference type="AlphaFoldDB" id="A0A7J6ECW2"/>
<dbReference type="PROSITE" id="PS00039">
    <property type="entry name" value="DEAD_ATP_HELICASE"/>
    <property type="match status" value="1"/>
</dbReference>
<dbReference type="InterPro" id="IPR011545">
    <property type="entry name" value="DEAD/DEAH_box_helicase_dom"/>
</dbReference>
<evidence type="ECO:0000259" key="11">
    <source>
        <dbReference type="PROSITE" id="PS51194"/>
    </source>
</evidence>
<comment type="similarity">
    <text evidence="8">Belongs to the DEAD box helicase family.</text>
</comment>
<dbReference type="InterPro" id="IPR014014">
    <property type="entry name" value="RNA_helicase_DEAD_Q_motif"/>
</dbReference>
<dbReference type="GO" id="GO:0016787">
    <property type="term" value="F:hydrolase activity"/>
    <property type="evidence" value="ECO:0007669"/>
    <property type="project" value="UniProtKB-KW"/>
</dbReference>
<evidence type="ECO:0000256" key="1">
    <source>
        <dbReference type="ARBA" id="ARBA00012552"/>
    </source>
</evidence>
<dbReference type="Pfam" id="PF00271">
    <property type="entry name" value="Helicase_C"/>
    <property type="match status" value="1"/>
</dbReference>
<feature type="domain" description="Helicase C-terminal" evidence="11">
    <location>
        <begin position="464"/>
        <end position="612"/>
    </location>
</feature>
<dbReference type="FunFam" id="3.40.50.300:FF:000079">
    <property type="entry name" value="probable ATP-dependent RNA helicase DDX17"/>
    <property type="match status" value="1"/>
</dbReference>
<keyword evidence="5 8" id="KW-0067">ATP-binding</keyword>
<dbReference type="PROSITE" id="PS51194">
    <property type="entry name" value="HELICASE_CTER"/>
    <property type="match status" value="1"/>
</dbReference>
<feature type="compositionally biased region" description="Acidic residues" evidence="9">
    <location>
        <begin position="652"/>
        <end position="669"/>
    </location>
</feature>
<dbReference type="SMART" id="SM00487">
    <property type="entry name" value="DEXDc"/>
    <property type="match status" value="1"/>
</dbReference>
<feature type="region of interest" description="Disordered" evidence="9">
    <location>
        <begin position="648"/>
        <end position="669"/>
    </location>
</feature>
<accession>A0A7J6ECW2</accession>
<evidence type="ECO:0000259" key="10">
    <source>
        <dbReference type="PROSITE" id="PS51192"/>
    </source>
</evidence>
<proteinExistence type="inferred from homology"/>
<feature type="domain" description="DEAD-box RNA helicase Q" evidence="12">
    <location>
        <begin position="231"/>
        <end position="259"/>
    </location>
</feature>
<dbReference type="InterPro" id="IPR027417">
    <property type="entry name" value="P-loop_NTPase"/>
</dbReference>
<dbReference type="CDD" id="cd18787">
    <property type="entry name" value="SF2_C_DEAD"/>
    <property type="match status" value="1"/>
</dbReference>
<dbReference type="InterPro" id="IPR014001">
    <property type="entry name" value="Helicase_ATP-bd"/>
</dbReference>
<protein>
    <recommendedName>
        <fullName evidence="1">RNA helicase</fullName>
        <ecNumber evidence="1">3.6.4.13</ecNumber>
    </recommendedName>
</protein>
<feature type="short sequence motif" description="Q motif" evidence="7">
    <location>
        <begin position="231"/>
        <end position="259"/>
    </location>
</feature>
<organism evidence="13 14">
    <name type="scientific">Cannabis sativa</name>
    <name type="common">Hemp</name>
    <name type="synonym">Marijuana</name>
    <dbReference type="NCBI Taxonomy" id="3483"/>
    <lineage>
        <taxon>Eukaryota</taxon>
        <taxon>Viridiplantae</taxon>
        <taxon>Streptophyta</taxon>
        <taxon>Embryophyta</taxon>
        <taxon>Tracheophyta</taxon>
        <taxon>Spermatophyta</taxon>
        <taxon>Magnoliopsida</taxon>
        <taxon>eudicotyledons</taxon>
        <taxon>Gunneridae</taxon>
        <taxon>Pentapetalae</taxon>
        <taxon>rosids</taxon>
        <taxon>fabids</taxon>
        <taxon>Rosales</taxon>
        <taxon>Cannabaceae</taxon>
        <taxon>Cannabis</taxon>
    </lineage>
</organism>
<evidence type="ECO:0000259" key="12">
    <source>
        <dbReference type="PROSITE" id="PS51195"/>
    </source>
</evidence>
<dbReference type="Proteomes" id="UP000525078">
    <property type="component" value="Unassembled WGS sequence"/>
</dbReference>
<evidence type="ECO:0000256" key="4">
    <source>
        <dbReference type="ARBA" id="ARBA00022806"/>
    </source>
</evidence>
<name>A0A7J6ECW2_CANSA</name>
<keyword evidence="2 8" id="KW-0547">Nucleotide-binding</keyword>
<dbReference type="SUPFAM" id="SSF52540">
    <property type="entry name" value="P-loop containing nucleoside triphosphate hydrolases"/>
    <property type="match status" value="2"/>
</dbReference>
<keyword evidence="4 8" id="KW-0347">Helicase</keyword>
<sequence length="669" mass="75850">MIYLKRSRNRKRSFRSGRHCRILVIKALDMDLTRDETRDNKRGREKRDKEHEKEIDQINCDVRDGMTTHSVNSSSPPDWHTDVDWDSGIEETLGSYVNSTSLAEVGKLNNDLHYLIVDHKSPYLKNKDKLKKGLNRSFGRFIPGGDSHSYCGGDLENNGEIIEDEDDELLKKVKKTKLSFINHSKIDYKPFKKNFYIEVKEISRMTPEEVFVYRKELDLITFGKNVPKPVKTWDQMGLTSNILETVKQLKYEKPTPIQAQGLPTIMSGRDCIGIGQIGSGKMLTFVLPMLKHIKDQLPLVAGDGPIGLIMAPTRELVQQIHSGIEMFSKVLGLRCVAVYGGSNFAQQISELKKGAEIVVCTPSKMIDMLCTSSGNITNLLRVTYLVIDEADRMIDMGFEPQIRSIIQNTRPDKQTVLFCATLPREVEILARNSLHNPVEIQVGERNVVNKDILQLVEVRLENEKFSRLLEILGEWQKKGKIIIFVNSPEKCDALLRDLLKHSYHCLSLYGAKNQKDRESTILDLESGVCNVLITTSVAARGLDVKELELVINYDVPINYEVYVDHVGRTSKFGPKGGAITFISKEDSRYAPHIVKAFELSKQVVDDDLKALADSAKRNPLSGYMTVGPCFKFKEEDELSRIAAKKTAKEYGFEDDISSEDEDEDEYVVY</sequence>
<dbReference type="EMBL" id="JAATIP010000254">
    <property type="protein sequence ID" value="KAF4356278.1"/>
    <property type="molecule type" value="Genomic_DNA"/>
</dbReference>
<gene>
    <name evidence="13" type="ORF">F8388_000725</name>
</gene>